<dbReference type="InterPro" id="IPR019026">
    <property type="entry name" value="Peptidase_M64_IgA"/>
</dbReference>
<dbReference type="KEGG" id="tfo:BFO_2042"/>
<dbReference type="GO" id="GO:0008237">
    <property type="term" value="F:metallopeptidase activity"/>
    <property type="evidence" value="ECO:0007669"/>
    <property type="project" value="InterPro"/>
</dbReference>
<dbReference type="InterPro" id="IPR032625">
    <property type="entry name" value="M64_N"/>
</dbReference>
<organism evidence="3 4">
    <name type="scientific">Tannerella forsythia (strain ATCC 43037 / JCM 10827 / CCUG 21028 A / KCTC 5666 / FDC 338)</name>
    <name type="common">Bacteroides forsythus</name>
    <dbReference type="NCBI Taxonomy" id="203275"/>
    <lineage>
        <taxon>Bacteria</taxon>
        <taxon>Pseudomonadati</taxon>
        <taxon>Bacteroidota</taxon>
        <taxon>Bacteroidia</taxon>
        <taxon>Bacteroidales</taxon>
        <taxon>Tannerellaceae</taxon>
        <taxon>Tannerella</taxon>
    </lineage>
</organism>
<accession>G8UQU1</accession>
<sequence>MFEVAEKVFCFPIKVILTTKNVSFRTYDMNMNNIKMKTWVCNVAAMIGLALCSLTAFSQDGFEKYFEAKRLRVDFALSGDAQEQRAALQQLREEPVWGGPRKNLVDPFGYGGYYVKVYDRATKQLIYSRGFNTLFEEWRTTEQAKNQQQSWTNSFSMPYPKQPVEIELSARDKADNRFYPLLKIEVDPQSIFIDRGALKNHPVRRLQDEGDMAEKVDFVFLPEGYTEAEMGKFEADARRFMELLFTIPPYDARRSDFNVWAVDVPSEESGTDLSGKGIYRNTAFGSGFYTFGLDRYLTTSDMKSIRDALWNVPCDAIFILVNSSDYGGGGIYNYYAMGTADHERTAKVFVHELGHSFAGLADEYFESEVAYGNFYNVKLEPWEPNITTLVNFDSKWKDLLSEKTPVPTPVAENEARPGVYEGGGYVAKGVYRPMVHCMMRDYHPFCPVCRRAILKMIDYLSDK</sequence>
<keyword evidence="1" id="KW-0812">Transmembrane</keyword>
<evidence type="ECO:0000256" key="1">
    <source>
        <dbReference type="SAM" id="Phobius"/>
    </source>
</evidence>
<feature type="domain" description="Peptidase M64 N-terminal" evidence="2">
    <location>
        <begin position="62"/>
        <end position="176"/>
    </location>
</feature>
<dbReference type="Pfam" id="PF09471">
    <property type="entry name" value="Peptidase_M64"/>
    <property type="match status" value="2"/>
</dbReference>
<proteinExistence type="predicted"/>
<dbReference type="Pfam" id="PF16217">
    <property type="entry name" value="M64_N"/>
    <property type="match status" value="1"/>
</dbReference>
<dbReference type="EMBL" id="CP003191">
    <property type="protein sequence ID" value="AEW21503.1"/>
    <property type="molecule type" value="Genomic_DNA"/>
</dbReference>
<keyword evidence="1" id="KW-1133">Transmembrane helix</keyword>
<dbReference type="PATRIC" id="fig|203275.8.peg.1853"/>
<dbReference type="AlphaFoldDB" id="G8UQU1"/>
<dbReference type="InterPro" id="IPR024079">
    <property type="entry name" value="MetalloPept_cat_dom_sf"/>
</dbReference>
<dbReference type="Gene3D" id="2.60.40.3250">
    <property type="entry name" value="Peptidase M64, N-terminal domain"/>
    <property type="match status" value="1"/>
</dbReference>
<evidence type="ECO:0000259" key="2">
    <source>
        <dbReference type="Pfam" id="PF16217"/>
    </source>
</evidence>
<dbReference type="Proteomes" id="UP000005436">
    <property type="component" value="Chromosome"/>
</dbReference>
<dbReference type="InterPro" id="IPR038171">
    <property type="entry name" value="M64_N_sf"/>
</dbReference>
<name>G8UQU1_TANFA</name>
<evidence type="ECO:0000313" key="3">
    <source>
        <dbReference type="EMBL" id="AEW21503.1"/>
    </source>
</evidence>
<protein>
    <submittedName>
        <fullName evidence="3">IgA Peptidase M64</fullName>
    </submittedName>
</protein>
<dbReference type="Gene3D" id="3.40.390.10">
    <property type="entry name" value="Collagenase (Catalytic Domain)"/>
    <property type="match status" value="1"/>
</dbReference>
<evidence type="ECO:0000313" key="4">
    <source>
        <dbReference type="Proteomes" id="UP000005436"/>
    </source>
</evidence>
<feature type="transmembrane region" description="Helical" evidence="1">
    <location>
        <begin position="39"/>
        <end position="57"/>
    </location>
</feature>
<dbReference type="HOGENOM" id="CLU_048556_0_0_10"/>
<keyword evidence="4" id="KW-1185">Reference proteome</keyword>
<dbReference type="STRING" id="203275.BFO_2042"/>
<gene>
    <name evidence="3" type="ordered locus">BFO_2042</name>
</gene>
<reference evidence="4" key="1">
    <citation type="submission" date="2011-12" db="EMBL/GenBank/DDBJ databases">
        <title>Complete sequence of Tannerella forsythia ATCC 43037.</title>
        <authorList>
            <person name="Dewhirst F."/>
            <person name="Tanner A."/>
            <person name="Izard J."/>
            <person name="Brinkac L."/>
            <person name="Durkin A.S."/>
            <person name="Hostetler J."/>
            <person name="Shetty J."/>
            <person name="Torralba M."/>
            <person name="Gill S."/>
            <person name="Nelson K."/>
        </authorList>
    </citation>
    <scope>NUCLEOTIDE SEQUENCE [LARGE SCALE GENOMIC DNA]</scope>
    <source>
        <strain evidence="4">ATCC 43037 / JCM 10827 / CCUG 33226 / KCTC 5666 / FDC 338</strain>
    </source>
</reference>
<keyword evidence="1" id="KW-0472">Membrane</keyword>
<dbReference type="eggNOG" id="COG2304">
    <property type="taxonomic scope" value="Bacteria"/>
</dbReference>